<evidence type="ECO:0000256" key="3">
    <source>
        <dbReference type="SAM" id="MobiDB-lite"/>
    </source>
</evidence>
<protein>
    <recommendedName>
        <fullName evidence="4">Serpin domain-containing protein</fullName>
    </recommendedName>
</protein>
<evidence type="ECO:0000259" key="4">
    <source>
        <dbReference type="SMART" id="SM00093"/>
    </source>
</evidence>
<dbReference type="Gene3D" id="2.30.39.10">
    <property type="entry name" value="Alpha-1-antitrypsin, domain 1"/>
    <property type="match status" value="1"/>
</dbReference>
<dbReference type="Gene3D" id="3.30.497.10">
    <property type="entry name" value="Antithrombin, subunit I, domain 2"/>
    <property type="match status" value="1"/>
</dbReference>
<comment type="similarity">
    <text evidence="1 2">Belongs to the serpin family.</text>
</comment>
<feature type="domain" description="Serpin" evidence="4">
    <location>
        <begin position="48"/>
        <end position="377"/>
    </location>
</feature>
<evidence type="ECO:0000256" key="2">
    <source>
        <dbReference type="RuleBase" id="RU000411"/>
    </source>
</evidence>
<dbReference type="InterPro" id="IPR023796">
    <property type="entry name" value="Serpin_dom"/>
</dbReference>
<dbReference type="InterPro" id="IPR036186">
    <property type="entry name" value="Serpin_sf"/>
</dbReference>
<dbReference type="GO" id="GO:0004867">
    <property type="term" value="F:serine-type endopeptidase inhibitor activity"/>
    <property type="evidence" value="ECO:0007669"/>
    <property type="project" value="InterPro"/>
</dbReference>
<evidence type="ECO:0000313" key="6">
    <source>
        <dbReference type="Proteomes" id="UP000886595"/>
    </source>
</evidence>
<dbReference type="Proteomes" id="UP000886595">
    <property type="component" value="Unassembled WGS sequence"/>
</dbReference>
<evidence type="ECO:0000313" key="5">
    <source>
        <dbReference type="EMBL" id="KAG2274072.1"/>
    </source>
</evidence>
<reference evidence="5 6" key="1">
    <citation type="submission" date="2020-02" db="EMBL/GenBank/DDBJ databases">
        <authorList>
            <person name="Ma Q."/>
            <person name="Huang Y."/>
            <person name="Song X."/>
            <person name="Pei D."/>
        </authorList>
    </citation>
    <scope>NUCLEOTIDE SEQUENCE [LARGE SCALE GENOMIC DNA]</scope>
    <source>
        <strain evidence="5">Sxm20200214</strain>
        <tissue evidence="5">Leaf</tissue>
    </source>
</reference>
<dbReference type="SMART" id="SM00093">
    <property type="entry name" value="SERPIN"/>
    <property type="match status" value="1"/>
</dbReference>
<feature type="compositionally biased region" description="Polar residues" evidence="3">
    <location>
        <begin position="10"/>
        <end position="20"/>
    </location>
</feature>
<dbReference type="PANTHER" id="PTHR11461">
    <property type="entry name" value="SERINE PROTEASE INHIBITOR, SERPIN"/>
    <property type="match status" value="1"/>
</dbReference>
<sequence length="383" mass="42940">MDPKEKRQKLSTPELESQSLSKKDVAITSPSLDSKVDVGEAMKKQNDVAMFLAEKVISALATNSNFVFSPASISAVLTMVAVTSEEETLRSFIFSILRSSSIDELNAVFHEVANTVLVDGSESGGPKISAVNGVWMEQSLSVSPSKKDVFQNFFEAAFAQVDFRFKSEQVRMEVNEWASRHTNALIQNMLPHRSVRASNLESLTSEEEFYHVDGTSVSVPFMTTTSRMQYVREYDDYKVLKLSFQQGRDTNRLFSMYFYLPDDKDGLDNLVKRMASTPGFLDSHIPSEKVRVGEFRIPKFKIEFGFEASKALVEIDEDGAEAAAVTIKGGRRGRRGYSTVRLIDFVLIDFVADHPFLFLIKEDITRTVMFVGQIFDPTKTSSA</sequence>
<keyword evidence="6" id="KW-1185">Reference proteome</keyword>
<dbReference type="SUPFAM" id="SSF56574">
    <property type="entry name" value="Serpins"/>
    <property type="match status" value="1"/>
</dbReference>
<dbReference type="PROSITE" id="PS00284">
    <property type="entry name" value="SERPIN"/>
    <property type="match status" value="1"/>
</dbReference>
<dbReference type="OrthoDB" id="671595at2759"/>
<gene>
    <name evidence="5" type="ORF">Bca52824_056627</name>
</gene>
<accession>A0A8X7QPS4</accession>
<dbReference type="InterPro" id="IPR023795">
    <property type="entry name" value="Serpin_CS"/>
</dbReference>
<dbReference type="GO" id="GO:0005615">
    <property type="term" value="C:extracellular space"/>
    <property type="evidence" value="ECO:0007669"/>
    <property type="project" value="InterPro"/>
</dbReference>
<name>A0A8X7QPS4_BRACI</name>
<dbReference type="EMBL" id="JAAMPC010000012">
    <property type="protein sequence ID" value="KAG2274072.1"/>
    <property type="molecule type" value="Genomic_DNA"/>
</dbReference>
<comment type="caution">
    <text evidence="5">The sequence shown here is derived from an EMBL/GenBank/DDBJ whole genome shotgun (WGS) entry which is preliminary data.</text>
</comment>
<dbReference type="InterPro" id="IPR042185">
    <property type="entry name" value="Serpin_sf_2"/>
</dbReference>
<dbReference type="PANTHER" id="PTHR11461:SF324">
    <property type="entry name" value="SERPIN DOMAIN-CONTAINING PROTEIN"/>
    <property type="match status" value="1"/>
</dbReference>
<evidence type="ECO:0000256" key="1">
    <source>
        <dbReference type="ARBA" id="ARBA00009500"/>
    </source>
</evidence>
<dbReference type="Pfam" id="PF00079">
    <property type="entry name" value="Serpin"/>
    <property type="match status" value="1"/>
</dbReference>
<proteinExistence type="inferred from homology"/>
<feature type="region of interest" description="Disordered" evidence="3">
    <location>
        <begin position="1"/>
        <end position="22"/>
    </location>
</feature>
<dbReference type="InterPro" id="IPR000215">
    <property type="entry name" value="Serpin_fam"/>
</dbReference>
<dbReference type="InterPro" id="IPR042178">
    <property type="entry name" value="Serpin_sf_1"/>
</dbReference>
<dbReference type="AlphaFoldDB" id="A0A8X7QPS4"/>
<organism evidence="5 6">
    <name type="scientific">Brassica carinata</name>
    <name type="common">Ethiopian mustard</name>
    <name type="synonym">Abyssinian cabbage</name>
    <dbReference type="NCBI Taxonomy" id="52824"/>
    <lineage>
        <taxon>Eukaryota</taxon>
        <taxon>Viridiplantae</taxon>
        <taxon>Streptophyta</taxon>
        <taxon>Embryophyta</taxon>
        <taxon>Tracheophyta</taxon>
        <taxon>Spermatophyta</taxon>
        <taxon>Magnoliopsida</taxon>
        <taxon>eudicotyledons</taxon>
        <taxon>Gunneridae</taxon>
        <taxon>Pentapetalae</taxon>
        <taxon>rosids</taxon>
        <taxon>malvids</taxon>
        <taxon>Brassicales</taxon>
        <taxon>Brassicaceae</taxon>
        <taxon>Brassiceae</taxon>
        <taxon>Brassica</taxon>
    </lineage>
</organism>